<organism evidence="2 3">
    <name type="scientific">Mycena pura</name>
    <dbReference type="NCBI Taxonomy" id="153505"/>
    <lineage>
        <taxon>Eukaryota</taxon>
        <taxon>Fungi</taxon>
        <taxon>Dikarya</taxon>
        <taxon>Basidiomycota</taxon>
        <taxon>Agaricomycotina</taxon>
        <taxon>Agaricomycetes</taxon>
        <taxon>Agaricomycetidae</taxon>
        <taxon>Agaricales</taxon>
        <taxon>Marasmiineae</taxon>
        <taxon>Mycenaceae</taxon>
        <taxon>Mycena</taxon>
    </lineage>
</organism>
<dbReference type="Proteomes" id="UP001219525">
    <property type="component" value="Unassembled WGS sequence"/>
</dbReference>
<feature type="transmembrane region" description="Helical" evidence="1">
    <location>
        <begin position="217"/>
        <end position="238"/>
    </location>
</feature>
<feature type="transmembrane region" description="Helical" evidence="1">
    <location>
        <begin position="28"/>
        <end position="45"/>
    </location>
</feature>
<dbReference type="EMBL" id="JARJCW010000059">
    <property type="protein sequence ID" value="KAJ7201427.1"/>
    <property type="molecule type" value="Genomic_DNA"/>
</dbReference>
<feature type="transmembrane region" description="Helical" evidence="1">
    <location>
        <begin position="173"/>
        <end position="196"/>
    </location>
</feature>
<keyword evidence="3" id="KW-1185">Reference proteome</keyword>
<name>A0AAD6YBY4_9AGAR</name>
<comment type="caution">
    <text evidence="2">The sequence shown here is derived from an EMBL/GenBank/DDBJ whole genome shotgun (WGS) entry which is preliminary data.</text>
</comment>
<keyword evidence="1" id="KW-1133">Transmembrane helix</keyword>
<evidence type="ECO:0000313" key="2">
    <source>
        <dbReference type="EMBL" id="KAJ7201427.1"/>
    </source>
</evidence>
<accession>A0AAD6YBY4</accession>
<sequence length="298" mass="32545">MEYNVPANVFADFWNVAEAELLETMTEMLFYGILLVLVAFAANLLWHRQASKGNRVLAGATGVMFMLATVQLIFRLCATEKAAELLYLRVAGPQDPRARDALAQNLYFNFVEDVLLVTNNLVTDGVLIYRCFLIWGGNYYAVAVPSLMLLLTTGEPALLIGDYPTASGPVVDLRIGFLLGVLTNILIVGLSAGRMLHTRRRARSVGPAELVRKFNNATAMILESGAIVFVWVLVYIILRSMAPPTIWRVFRGGLAQLLNIAPTMIVVRVGLGYTIGARTATTGSETWNEKASSASSAV</sequence>
<proteinExistence type="predicted"/>
<gene>
    <name evidence="2" type="ORF">GGX14DRAFT_656825</name>
</gene>
<feature type="transmembrane region" description="Helical" evidence="1">
    <location>
        <begin position="139"/>
        <end position="161"/>
    </location>
</feature>
<evidence type="ECO:0000313" key="3">
    <source>
        <dbReference type="Proteomes" id="UP001219525"/>
    </source>
</evidence>
<feature type="transmembrane region" description="Helical" evidence="1">
    <location>
        <begin position="57"/>
        <end position="74"/>
    </location>
</feature>
<reference evidence="2" key="1">
    <citation type="submission" date="2023-03" db="EMBL/GenBank/DDBJ databases">
        <title>Massive genome expansion in bonnet fungi (Mycena s.s.) driven by repeated elements and novel gene families across ecological guilds.</title>
        <authorList>
            <consortium name="Lawrence Berkeley National Laboratory"/>
            <person name="Harder C.B."/>
            <person name="Miyauchi S."/>
            <person name="Viragh M."/>
            <person name="Kuo A."/>
            <person name="Thoen E."/>
            <person name="Andreopoulos B."/>
            <person name="Lu D."/>
            <person name="Skrede I."/>
            <person name="Drula E."/>
            <person name="Henrissat B."/>
            <person name="Morin E."/>
            <person name="Kohler A."/>
            <person name="Barry K."/>
            <person name="LaButti K."/>
            <person name="Morin E."/>
            <person name="Salamov A."/>
            <person name="Lipzen A."/>
            <person name="Mereny Z."/>
            <person name="Hegedus B."/>
            <person name="Baldrian P."/>
            <person name="Stursova M."/>
            <person name="Weitz H."/>
            <person name="Taylor A."/>
            <person name="Grigoriev I.V."/>
            <person name="Nagy L.G."/>
            <person name="Martin F."/>
            <person name="Kauserud H."/>
        </authorList>
    </citation>
    <scope>NUCLEOTIDE SEQUENCE</scope>
    <source>
        <strain evidence="2">9144</strain>
    </source>
</reference>
<protein>
    <submittedName>
        <fullName evidence="2">Uncharacterized protein</fullName>
    </submittedName>
</protein>
<evidence type="ECO:0000256" key="1">
    <source>
        <dbReference type="SAM" id="Phobius"/>
    </source>
</evidence>
<feature type="transmembrane region" description="Helical" evidence="1">
    <location>
        <begin position="250"/>
        <end position="271"/>
    </location>
</feature>
<keyword evidence="1" id="KW-0472">Membrane</keyword>
<dbReference type="AlphaFoldDB" id="A0AAD6YBY4"/>
<keyword evidence="1" id="KW-0812">Transmembrane</keyword>